<accession>A0A9K3JQC6</accession>
<dbReference type="AlphaFoldDB" id="A0A9K3JQC6"/>
<comment type="caution">
    <text evidence="2">The sequence shown here is derived from an EMBL/GenBank/DDBJ whole genome shotgun (WGS) entry which is preliminary data.</text>
</comment>
<proteinExistence type="predicted"/>
<feature type="transmembrane region" description="Helical" evidence="1">
    <location>
        <begin position="21"/>
        <end position="43"/>
    </location>
</feature>
<organism evidence="2 3">
    <name type="scientific">Helianthus annuus</name>
    <name type="common">Common sunflower</name>
    <dbReference type="NCBI Taxonomy" id="4232"/>
    <lineage>
        <taxon>Eukaryota</taxon>
        <taxon>Viridiplantae</taxon>
        <taxon>Streptophyta</taxon>
        <taxon>Embryophyta</taxon>
        <taxon>Tracheophyta</taxon>
        <taxon>Spermatophyta</taxon>
        <taxon>Magnoliopsida</taxon>
        <taxon>eudicotyledons</taxon>
        <taxon>Gunneridae</taxon>
        <taxon>Pentapetalae</taxon>
        <taxon>asterids</taxon>
        <taxon>campanulids</taxon>
        <taxon>Asterales</taxon>
        <taxon>Asteraceae</taxon>
        <taxon>Asteroideae</taxon>
        <taxon>Heliantheae alliance</taxon>
        <taxon>Heliantheae</taxon>
        <taxon>Helianthus</taxon>
    </lineage>
</organism>
<reference evidence="2" key="1">
    <citation type="journal article" date="2017" name="Nature">
        <title>The sunflower genome provides insights into oil metabolism, flowering and Asterid evolution.</title>
        <authorList>
            <person name="Badouin H."/>
            <person name="Gouzy J."/>
            <person name="Grassa C.J."/>
            <person name="Murat F."/>
            <person name="Staton S.E."/>
            <person name="Cottret L."/>
            <person name="Lelandais-Briere C."/>
            <person name="Owens G.L."/>
            <person name="Carrere S."/>
            <person name="Mayjonade B."/>
            <person name="Legrand L."/>
            <person name="Gill N."/>
            <person name="Kane N.C."/>
            <person name="Bowers J.E."/>
            <person name="Hubner S."/>
            <person name="Bellec A."/>
            <person name="Berard A."/>
            <person name="Berges H."/>
            <person name="Blanchet N."/>
            <person name="Boniface M.C."/>
            <person name="Brunel D."/>
            <person name="Catrice O."/>
            <person name="Chaidir N."/>
            <person name="Claudel C."/>
            <person name="Donnadieu C."/>
            <person name="Faraut T."/>
            <person name="Fievet G."/>
            <person name="Helmstetter N."/>
            <person name="King M."/>
            <person name="Knapp S.J."/>
            <person name="Lai Z."/>
            <person name="Le Paslier M.C."/>
            <person name="Lippi Y."/>
            <person name="Lorenzon L."/>
            <person name="Mandel J.R."/>
            <person name="Marage G."/>
            <person name="Marchand G."/>
            <person name="Marquand E."/>
            <person name="Bret-Mestries E."/>
            <person name="Morien E."/>
            <person name="Nambeesan S."/>
            <person name="Nguyen T."/>
            <person name="Pegot-Espagnet P."/>
            <person name="Pouilly N."/>
            <person name="Raftis F."/>
            <person name="Sallet E."/>
            <person name="Schiex T."/>
            <person name="Thomas J."/>
            <person name="Vandecasteele C."/>
            <person name="Vares D."/>
            <person name="Vear F."/>
            <person name="Vautrin S."/>
            <person name="Crespi M."/>
            <person name="Mangin B."/>
            <person name="Burke J.M."/>
            <person name="Salse J."/>
            <person name="Munos S."/>
            <person name="Vincourt P."/>
            <person name="Rieseberg L.H."/>
            <person name="Langlade N.B."/>
        </authorList>
    </citation>
    <scope>NUCLEOTIDE SEQUENCE</scope>
    <source>
        <tissue evidence="2">Leaves</tissue>
    </source>
</reference>
<dbReference type="Proteomes" id="UP000215914">
    <property type="component" value="Unassembled WGS sequence"/>
</dbReference>
<keyword evidence="1" id="KW-1133">Transmembrane helix</keyword>
<keyword evidence="1" id="KW-0812">Transmembrane</keyword>
<evidence type="ECO:0000313" key="2">
    <source>
        <dbReference type="EMBL" id="KAF5819242.1"/>
    </source>
</evidence>
<evidence type="ECO:0000256" key="1">
    <source>
        <dbReference type="SAM" id="Phobius"/>
    </source>
</evidence>
<sequence length="49" mass="5895">MNPRCINPRSINPYVFWRFFTSIRLLIDLSIIISLFTSFWHSIDLSSIY</sequence>
<keyword evidence="1" id="KW-0472">Membrane</keyword>
<protein>
    <submittedName>
        <fullName evidence="2">Uncharacterized protein</fullName>
    </submittedName>
</protein>
<evidence type="ECO:0000313" key="3">
    <source>
        <dbReference type="Proteomes" id="UP000215914"/>
    </source>
</evidence>
<name>A0A9K3JQC6_HELAN</name>
<gene>
    <name evidence="2" type="ORF">HanXRQr2_Chr02g0075431</name>
</gene>
<reference evidence="2" key="2">
    <citation type="submission" date="2020-06" db="EMBL/GenBank/DDBJ databases">
        <title>Helianthus annuus Genome sequencing and assembly Release 2.</title>
        <authorList>
            <person name="Gouzy J."/>
            <person name="Langlade N."/>
            <person name="Munos S."/>
        </authorList>
    </citation>
    <scope>NUCLEOTIDE SEQUENCE</scope>
    <source>
        <tissue evidence="2">Leaves</tissue>
    </source>
</reference>
<dbReference type="Gramene" id="mRNA:HanXRQr2_Chr02g0075431">
    <property type="protein sequence ID" value="CDS:HanXRQr2_Chr02g0075431.1"/>
    <property type="gene ID" value="HanXRQr2_Chr02g0075431"/>
</dbReference>
<keyword evidence="3" id="KW-1185">Reference proteome</keyword>
<dbReference type="EMBL" id="MNCJ02000317">
    <property type="protein sequence ID" value="KAF5819242.1"/>
    <property type="molecule type" value="Genomic_DNA"/>
</dbReference>